<dbReference type="InterPro" id="IPR029060">
    <property type="entry name" value="PIN-like_dom_sf"/>
</dbReference>
<evidence type="ECO:0000313" key="1">
    <source>
        <dbReference type="EMBL" id="GAB92490.1"/>
    </source>
</evidence>
<keyword evidence="2" id="KW-1185">Reference proteome</keyword>
<reference evidence="1 2" key="1">
    <citation type="submission" date="2012-08" db="EMBL/GenBank/DDBJ databases">
        <title>Whole genome shotgun sequence of Gordonia rhizosphera NBRC 16068.</title>
        <authorList>
            <person name="Takarada H."/>
            <person name="Isaki S."/>
            <person name="Hosoyama A."/>
            <person name="Tsuchikane K."/>
            <person name="Katsumata H."/>
            <person name="Baba S."/>
            <person name="Ohji S."/>
            <person name="Yamazaki S."/>
            <person name="Fujita N."/>
        </authorList>
    </citation>
    <scope>NUCLEOTIDE SEQUENCE [LARGE SCALE GENOMIC DNA]</scope>
    <source>
        <strain evidence="1 2">NBRC 16068</strain>
    </source>
</reference>
<dbReference type="STRING" id="1108045.GORHZ_181_00070"/>
<dbReference type="SUPFAM" id="SSF88723">
    <property type="entry name" value="PIN domain-like"/>
    <property type="match status" value="1"/>
</dbReference>
<evidence type="ECO:0008006" key="3">
    <source>
        <dbReference type="Google" id="ProtNLM"/>
    </source>
</evidence>
<dbReference type="Gene3D" id="3.40.50.1010">
    <property type="entry name" value="5'-nuclease"/>
    <property type="match status" value="1"/>
</dbReference>
<protein>
    <recommendedName>
        <fullName evidence="3">PIN domain-containing protein</fullName>
    </recommendedName>
</protein>
<sequence>MGDRRVSDARDRLDSIPTILADRDVIEEYAALTAACRLNGHALQDKIHTADRRVAACAIAKGLPLFSRDGIYADAPRLRLV</sequence>
<comment type="caution">
    <text evidence="1">The sequence shown here is derived from an EMBL/GenBank/DDBJ whole genome shotgun (WGS) entry which is preliminary data.</text>
</comment>
<accession>K6W000</accession>
<dbReference type="Proteomes" id="UP000008363">
    <property type="component" value="Unassembled WGS sequence"/>
</dbReference>
<proteinExistence type="predicted"/>
<dbReference type="AlphaFoldDB" id="K6W000"/>
<name>K6W000_9ACTN</name>
<evidence type="ECO:0000313" key="2">
    <source>
        <dbReference type="Proteomes" id="UP000008363"/>
    </source>
</evidence>
<organism evidence="1 2">
    <name type="scientific">Gordonia rhizosphera NBRC 16068</name>
    <dbReference type="NCBI Taxonomy" id="1108045"/>
    <lineage>
        <taxon>Bacteria</taxon>
        <taxon>Bacillati</taxon>
        <taxon>Actinomycetota</taxon>
        <taxon>Actinomycetes</taxon>
        <taxon>Mycobacteriales</taxon>
        <taxon>Gordoniaceae</taxon>
        <taxon>Gordonia</taxon>
    </lineage>
</organism>
<dbReference type="EMBL" id="BAHC01000181">
    <property type="protein sequence ID" value="GAB92490.1"/>
    <property type="molecule type" value="Genomic_DNA"/>
</dbReference>
<gene>
    <name evidence="1" type="ORF">GORHZ_181_00070</name>
</gene>